<feature type="transmembrane region" description="Helical" evidence="10">
    <location>
        <begin position="50"/>
        <end position="73"/>
    </location>
</feature>
<keyword evidence="5" id="KW-0571">Peptide transport</keyword>
<evidence type="ECO:0000313" key="12">
    <source>
        <dbReference type="EMBL" id="AJN18558.1"/>
    </source>
</evidence>
<feature type="transmembrane region" description="Helical" evidence="10">
    <location>
        <begin position="375"/>
        <end position="395"/>
    </location>
</feature>
<dbReference type="InterPro" id="IPR000515">
    <property type="entry name" value="MetI-like"/>
</dbReference>
<feature type="domain" description="ABC transmembrane type-1" evidence="11">
    <location>
        <begin position="253"/>
        <end position="438"/>
    </location>
</feature>
<dbReference type="RefSeq" id="WP_208664828.1">
    <property type="nucleotide sequence ID" value="NZ_CP041147.1"/>
</dbReference>
<keyword evidence="6" id="KW-0653">Protein transport</keyword>
<evidence type="ECO:0000256" key="8">
    <source>
        <dbReference type="ARBA" id="ARBA00023136"/>
    </source>
</evidence>
<dbReference type="EMBL" id="CP041147">
    <property type="protein sequence ID" value="QDF64761.1"/>
    <property type="molecule type" value="Genomic_DNA"/>
</dbReference>
<sequence length="453" mass="49925">MNAREFEKKYKLSLDNMRSSISAFAPESNAALNNIAGKPKKLIVEIFKRFFSNWVAVVSLFVFLTIFIMSIVITTSAKYSSTEPLYKTLDFKYNVADNLSTPDWQTITASQDVTNLPPVFSPWYNPEGNISNFEKLTEQWSNPNYYGGALWKLIYFGENNANNYIKLETLTPTTNRLLVNAYAFYKVKNIEIILNKLVEARHLSTDMTLAEANSLIKQIEAWNPQLNLSTYLGTNARGIDIWTLSWVGTWQAIRLAIIVATIQTLIGVAIGAYLGFHVGSFIDTAIMRLIDIFVAPPTLIWLLIFAATFGTTDLTLALALIFVGWVGSVGSTRLFVITVKDQEFITASKSVGASKARLIYKHALPAIIGKISTSYVASIPSIILSVSSLAFLGFFKSDSANLGAILSNAAAQAGNNPFILVLPAMILLLISVSLHFVALGVHDALDPKVIRAK</sequence>
<evidence type="ECO:0000256" key="4">
    <source>
        <dbReference type="ARBA" id="ARBA00022692"/>
    </source>
</evidence>
<evidence type="ECO:0000256" key="3">
    <source>
        <dbReference type="ARBA" id="ARBA00022475"/>
    </source>
</evidence>
<evidence type="ECO:0000256" key="2">
    <source>
        <dbReference type="ARBA" id="ARBA00022448"/>
    </source>
</evidence>
<dbReference type="InterPro" id="IPR050366">
    <property type="entry name" value="BP-dependent_transpt_permease"/>
</dbReference>
<dbReference type="InterPro" id="IPR025966">
    <property type="entry name" value="OppC_N"/>
</dbReference>
<dbReference type="PROSITE" id="PS50928">
    <property type="entry name" value="ABC_TM1"/>
    <property type="match status" value="1"/>
</dbReference>
<dbReference type="GO" id="GO:0015833">
    <property type="term" value="P:peptide transport"/>
    <property type="evidence" value="ECO:0007669"/>
    <property type="project" value="UniProtKB-KW"/>
</dbReference>
<name>A0A0C5C086_9MOLU</name>
<evidence type="ECO:0000313" key="14">
    <source>
        <dbReference type="Proteomes" id="UP000315201"/>
    </source>
</evidence>
<feature type="transmembrane region" description="Helical" evidence="10">
    <location>
        <begin position="418"/>
        <end position="441"/>
    </location>
</feature>
<reference evidence="12" key="1">
    <citation type="journal article" date="2015" name="Gene">
        <title>The identification of oppA gene homologues as part of the oligopeptide transport system in mycoplasmas.</title>
        <authorList>
            <person name="Wium M."/>
            <person name="Botes A."/>
            <person name="Bellstedt D.U."/>
        </authorList>
    </citation>
    <scope>NUCLEOTIDE SEQUENCE</scope>
    <source>
        <strain evidence="12">Ms03</strain>
    </source>
</reference>
<dbReference type="EMBL" id="KM410300">
    <property type="protein sequence ID" value="AJN18558.1"/>
    <property type="molecule type" value="Genomic_DNA"/>
</dbReference>
<proteinExistence type="inferred from homology"/>
<comment type="subcellular location">
    <subcellularLocation>
        <location evidence="1 10">Cell membrane</location>
        <topology evidence="1 10">Multi-pass membrane protein</topology>
    </subcellularLocation>
</comment>
<feature type="transmembrane region" description="Helical" evidence="10">
    <location>
        <begin position="252"/>
        <end position="276"/>
    </location>
</feature>
<accession>A0A4Y6I5Z3</accession>
<dbReference type="AlphaFoldDB" id="A0A0C5C086"/>
<organism evidence="12">
    <name type="scientific">Mycoplasma nasistruthionis</name>
    <dbReference type="NCBI Taxonomy" id="353852"/>
    <lineage>
        <taxon>Bacteria</taxon>
        <taxon>Bacillati</taxon>
        <taxon>Mycoplasmatota</taxon>
        <taxon>Mollicutes</taxon>
        <taxon>Mycoplasmataceae</taxon>
        <taxon>Mycoplasma</taxon>
    </lineage>
</organism>
<dbReference type="Pfam" id="PF12911">
    <property type="entry name" value="OppC_N"/>
    <property type="match status" value="1"/>
</dbReference>
<keyword evidence="3" id="KW-1003">Cell membrane</keyword>
<dbReference type="GO" id="GO:0005886">
    <property type="term" value="C:plasma membrane"/>
    <property type="evidence" value="ECO:0007669"/>
    <property type="project" value="UniProtKB-SubCell"/>
</dbReference>
<protein>
    <submittedName>
        <fullName evidence="13">ABC transporter permease</fullName>
    </submittedName>
    <submittedName>
        <fullName evidence="12">OppC protein</fullName>
    </submittedName>
</protein>
<evidence type="ECO:0000256" key="5">
    <source>
        <dbReference type="ARBA" id="ARBA00022856"/>
    </source>
</evidence>
<keyword evidence="7 10" id="KW-1133">Transmembrane helix</keyword>
<evidence type="ECO:0000313" key="13">
    <source>
        <dbReference type="EMBL" id="QDF64761.1"/>
    </source>
</evidence>
<accession>A0A0C5C086</accession>
<evidence type="ECO:0000256" key="1">
    <source>
        <dbReference type="ARBA" id="ARBA00004651"/>
    </source>
</evidence>
<comment type="similarity">
    <text evidence="9">Belongs to the binding-protein-dependent transport system permease family. OppBC subfamily.</text>
</comment>
<evidence type="ECO:0000256" key="10">
    <source>
        <dbReference type="RuleBase" id="RU363032"/>
    </source>
</evidence>
<dbReference type="InterPro" id="IPR035906">
    <property type="entry name" value="MetI-like_sf"/>
</dbReference>
<evidence type="ECO:0000256" key="7">
    <source>
        <dbReference type="ARBA" id="ARBA00022989"/>
    </source>
</evidence>
<dbReference type="GO" id="GO:0055085">
    <property type="term" value="P:transmembrane transport"/>
    <property type="evidence" value="ECO:0007669"/>
    <property type="project" value="InterPro"/>
</dbReference>
<evidence type="ECO:0000259" key="11">
    <source>
        <dbReference type="PROSITE" id="PS50928"/>
    </source>
</evidence>
<keyword evidence="4 10" id="KW-0812">Transmembrane</keyword>
<reference evidence="13 14" key="2">
    <citation type="submission" date="2019-06" db="EMBL/GenBank/DDBJ databases">
        <title>Mycoplasma nasistruthionis sp. nov. str Ms03.</title>
        <authorList>
            <person name="Botes A."/>
        </authorList>
    </citation>
    <scope>NUCLEOTIDE SEQUENCE [LARGE SCALE GENOMIC DNA]</scope>
    <source>
        <strain evidence="13 14">Ms03</strain>
    </source>
</reference>
<gene>
    <name evidence="12" type="primary">oppC</name>
    <name evidence="13" type="ORF">FIV53_00270</name>
</gene>
<keyword evidence="8 10" id="KW-0472">Membrane</keyword>
<dbReference type="SUPFAM" id="SSF161098">
    <property type="entry name" value="MetI-like"/>
    <property type="match status" value="1"/>
</dbReference>
<dbReference type="Pfam" id="PF00528">
    <property type="entry name" value="BPD_transp_1"/>
    <property type="match status" value="1"/>
</dbReference>
<dbReference type="GO" id="GO:0015031">
    <property type="term" value="P:protein transport"/>
    <property type="evidence" value="ECO:0007669"/>
    <property type="project" value="UniProtKB-KW"/>
</dbReference>
<feature type="transmembrane region" description="Helical" evidence="10">
    <location>
        <begin position="316"/>
        <end position="336"/>
    </location>
</feature>
<evidence type="ECO:0000256" key="6">
    <source>
        <dbReference type="ARBA" id="ARBA00022927"/>
    </source>
</evidence>
<feature type="transmembrane region" description="Helical" evidence="10">
    <location>
        <begin position="288"/>
        <end position="310"/>
    </location>
</feature>
<dbReference type="CDD" id="cd06261">
    <property type="entry name" value="TM_PBP2"/>
    <property type="match status" value="1"/>
</dbReference>
<keyword evidence="14" id="KW-1185">Reference proteome</keyword>
<dbReference type="PANTHER" id="PTHR43386">
    <property type="entry name" value="OLIGOPEPTIDE TRANSPORT SYSTEM PERMEASE PROTEIN APPC"/>
    <property type="match status" value="1"/>
</dbReference>
<dbReference type="PANTHER" id="PTHR43386:SF24">
    <property type="entry name" value="OLIGOPEPTIDE TRANSPORT SYSTEM PERMEASE PROTEIN AMID"/>
    <property type="match status" value="1"/>
</dbReference>
<keyword evidence="2 10" id="KW-0813">Transport</keyword>
<dbReference type="Gene3D" id="1.10.3720.10">
    <property type="entry name" value="MetI-like"/>
    <property type="match status" value="1"/>
</dbReference>
<evidence type="ECO:0000256" key="9">
    <source>
        <dbReference type="ARBA" id="ARBA00024202"/>
    </source>
</evidence>
<dbReference type="Proteomes" id="UP000315201">
    <property type="component" value="Chromosome"/>
</dbReference>